<reference evidence="1" key="1">
    <citation type="submission" date="2021-06" db="EMBL/GenBank/DDBJ databases">
        <authorList>
            <person name="Kallberg Y."/>
            <person name="Tangrot J."/>
            <person name="Rosling A."/>
        </authorList>
    </citation>
    <scope>NUCLEOTIDE SEQUENCE</scope>
    <source>
        <strain evidence="1">FL966</strain>
    </source>
</reference>
<gene>
    <name evidence="1" type="ORF">CPELLU_LOCUS20899</name>
</gene>
<proteinExistence type="predicted"/>
<feature type="non-terminal residue" evidence="1">
    <location>
        <position position="190"/>
    </location>
</feature>
<keyword evidence="2" id="KW-1185">Reference proteome</keyword>
<evidence type="ECO:0000313" key="1">
    <source>
        <dbReference type="EMBL" id="CAG8832829.1"/>
    </source>
</evidence>
<dbReference type="AlphaFoldDB" id="A0A9N9KIH0"/>
<protein>
    <submittedName>
        <fullName evidence="1">7389_t:CDS:1</fullName>
    </submittedName>
</protein>
<dbReference type="SUPFAM" id="SSF51445">
    <property type="entry name" value="(Trans)glycosidases"/>
    <property type="match status" value="1"/>
</dbReference>
<accession>A0A9N9KIH0</accession>
<dbReference type="OrthoDB" id="73875at2759"/>
<comment type="caution">
    <text evidence="1">The sequence shown here is derived from an EMBL/GenBank/DDBJ whole genome shotgun (WGS) entry which is preliminary data.</text>
</comment>
<dbReference type="Gene3D" id="3.20.20.80">
    <property type="entry name" value="Glycosidases"/>
    <property type="match status" value="1"/>
</dbReference>
<dbReference type="InterPro" id="IPR017853">
    <property type="entry name" value="GH"/>
</dbReference>
<sequence>YKYNLKSNDFNISSSITHLNYIAFGPDDLTNGTSPYTVFQNQYNKFQQFRQYLIGYPNRTFQLILSVLLPTSQDLAKISPFSNVGIGQYIPNNNFVSDLVRIVTENSNSFDGIDIDYPNKLPCYPAQGTQGTQGQNFSTDNLNTVFISFLADLSNQLKKSNSSKILTVTAGQYPISNSSISDIIKFVNIQ</sequence>
<name>A0A9N9KIH0_9GLOM</name>
<evidence type="ECO:0000313" key="2">
    <source>
        <dbReference type="Proteomes" id="UP000789759"/>
    </source>
</evidence>
<feature type="non-terminal residue" evidence="1">
    <location>
        <position position="1"/>
    </location>
</feature>
<dbReference type="EMBL" id="CAJVQA010069311">
    <property type="protein sequence ID" value="CAG8832829.1"/>
    <property type="molecule type" value="Genomic_DNA"/>
</dbReference>
<dbReference type="Proteomes" id="UP000789759">
    <property type="component" value="Unassembled WGS sequence"/>
</dbReference>
<organism evidence="1 2">
    <name type="scientific">Cetraspora pellucida</name>
    <dbReference type="NCBI Taxonomy" id="1433469"/>
    <lineage>
        <taxon>Eukaryota</taxon>
        <taxon>Fungi</taxon>
        <taxon>Fungi incertae sedis</taxon>
        <taxon>Mucoromycota</taxon>
        <taxon>Glomeromycotina</taxon>
        <taxon>Glomeromycetes</taxon>
        <taxon>Diversisporales</taxon>
        <taxon>Gigasporaceae</taxon>
        <taxon>Cetraspora</taxon>
    </lineage>
</organism>